<accession>A0A8S9KHE5</accession>
<sequence>MGVKPSSTKKAVQKPQSKPVVETPLTRTEKKRNKGFEKYLESFKARIHQRGRTRDCKCSPDCPKEAGDVVDSGPEADHEKDRTTAYASGDILGSFSCDKLVQPFVCKEYDPVKLLRHEEGLQNFIFEPGEETLLIGLIHEVLDREKLMGLIQNMDAFFSFRNQCLKLFKKGPTRIYIPWSNNMSIRRSFGARLIQSTNLRVILQFRAYHNRPTKNRTAVETQAPEIQPNHCEKREALSGTTAYDLYPLSAKYERSWMPLFPEIDCQEKLWSRVFVIESVPASLI</sequence>
<organism evidence="2">
    <name type="scientific">Brassica cretica</name>
    <name type="common">Mustard</name>
    <dbReference type="NCBI Taxonomy" id="69181"/>
    <lineage>
        <taxon>Eukaryota</taxon>
        <taxon>Viridiplantae</taxon>
        <taxon>Streptophyta</taxon>
        <taxon>Embryophyta</taxon>
        <taxon>Tracheophyta</taxon>
        <taxon>Spermatophyta</taxon>
        <taxon>Magnoliopsida</taxon>
        <taxon>eudicotyledons</taxon>
        <taxon>Gunneridae</taxon>
        <taxon>Pentapetalae</taxon>
        <taxon>rosids</taxon>
        <taxon>malvids</taxon>
        <taxon>Brassicales</taxon>
        <taxon>Brassicaceae</taxon>
        <taxon>Brassiceae</taxon>
        <taxon>Brassica</taxon>
    </lineage>
</organism>
<feature type="region of interest" description="Disordered" evidence="1">
    <location>
        <begin position="56"/>
        <end position="80"/>
    </location>
</feature>
<feature type="region of interest" description="Disordered" evidence="1">
    <location>
        <begin position="1"/>
        <end position="29"/>
    </location>
</feature>
<proteinExistence type="predicted"/>
<dbReference type="AlphaFoldDB" id="A0A8S9KHE5"/>
<protein>
    <submittedName>
        <fullName evidence="2">Uncharacterized protein</fullName>
    </submittedName>
</protein>
<name>A0A8S9KHE5_BRACR</name>
<feature type="compositionally biased region" description="Polar residues" evidence="1">
    <location>
        <begin position="1"/>
        <end position="16"/>
    </location>
</feature>
<gene>
    <name evidence="2" type="ORF">F2Q70_00044388</name>
</gene>
<dbReference type="EMBL" id="QGKY02000164">
    <property type="protein sequence ID" value="KAF2593442.1"/>
    <property type="molecule type" value="Genomic_DNA"/>
</dbReference>
<comment type="caution">
    <text evidence="2">The sequence shown here is derived from an EMBL/GenBank/DDBJ whole genome shotgun (WGS) entry which is preliminary data.</text>
</comment>
<evidence type="ECO:0000313" key="2">
    <source>
        <dbReference type="EMBL" id="KAF2593442.1"/>
    </source>
</evidence>
<feature type="compositionally biased region" description="Basic and acidic residues" evidence="1">
    <location>
        <begin position="56"/>
        <end position="67"/>
    </location>
</feature>
<reference evidence="2" key="1">
    <citation type="submission" date="2019-12" db="EMBL/GenBank/DDBJ databases">
        <title>Genome sequencing and annotation of Brassica cretica.</title>
        <authorList>
            <person name="Studholme D.J."/>
            <person name="Sarris P.F."/>
        </authorList>
    </citation>
    <scope>NUCLEOTIDE SEQUENCE</scope>
    <source>
        <strain evidence="2">PFS-102/07</strain>
        <tissue evidence="2">Leaf</tissue>
    </source>
</reference>
<evidence type="ECO:0000256" key="1">
    <source>
        <dbReference type="SAM" id="MobiDB-lite"/>
    </source>
</evidence>